<accession>A0A0M9GL23</accession>
<dbReference type="Gene3D" id="3.30.460.40">
    <property type="match status" value="1"/>
</dbReference>
<sequence>MKNTAIALENSLSFITKHMPPDAIDWWVIGSAAIAISTDIDIVPKDVDIVANTKSIKAFLQNAGEPLAQSVAHPLFKSFPFQRIAVENGIAVEVMGDLKLKDKTHGWQPLCIRTRQTVMFGKTTVYVPAIEEQIEILKRFGRSKDLEKVKLINAR</sequence>
<keyword evidence="2" id="KW-1185">Reference proteome</keyword>
<dbReference type="Proteomes" id="UP000038011">
    <property type="component" value="Unassembled WGS sequence"/>
</dbReference>
<dbReference type="InterPro" id="IPR043519">
    <property type="entry name" value="NT_sf"/>
</dbReference>
<comment type="caution">
    <text evidence="1">The sequence shown here is derived from an EMBL/GenBank/DDBJ whole genome shotgun (WGS) entry which is preliminary data.</text>
</comment>
<name>A0A0M9GL23_9HYPH</name>
<protein>
    <submittedName>
        <fullName evidence="1">Uncharacterized protein</fullName>
    </submittedName>
</protein>
<dbReference type="OrthoDB" id="8447821at2"/>
<dbReference type="PATRIC" id="fig|1514904.3.peg.2008"/>
<dbReference type="AlphaFoldDB" id="A0A0M9GL23"/>
<dbReference type="STRING" id="1514904.SU32_14355"/>
<dbReference type="EMBL" id="JXMU01000025">
    <property type="protein sequence ID" value="KPB00297.1"/>
    <property type="molecule type" value="Genomic_DNA"/>
</dbReference>
<reference evidence="1 2" key="1">
    <citation type="submission" date="2015-01" db="EMBL/GenBank/DDBJ databases">
        <title>Ahrensia donghaiensis sp. nov., a novel dimethylsulphoniopropionate-cleavage bacterium isolated from seawater and emended descriptions of the genus Ahrensia and Ahrensia kielensis.</title>
        <authorList>
            <person name="Liu J."/>
        </authorList>
    </citation>
    <scope>NUCLEOTIDE SEQUENCE [LARGE SCALE GENOMIC DNA]</scope>
    <source>
        <strain evidence="1 2">LZD062</strain>
    </source>
</reference>
<dbReference type="SUPFAM" id="SSF81301">
    <property type="entry name" value="Nucleotidyltransferase"/>
    <property type="match status" value="1"/>
</dbReference>
<organism evidence="1 2">
    <name type="scientific">Ahrensia marina</name>
    <dbReference type="NCBI Taxonomy" id="1514904"/>
    <lineage>
        <taxon>Bacteria</taxon>
        <taxon>Pseudomonadati</taxon>
        <taxon>Pseudomonadota</taxon>
        <taxon>Alphaproteobacteria</taxon>
        <taxon>Hyphomicrobiales</taxon>
        <taxon>Ahrensiaceae</taxon>
        <taxon>Ahrensia</taxon>
    </lineage>
</organism>
<evidence type="ECO:0000313" key="2">
    <source>
        <dbReference type="Proteomes" id="UP000038011"/>
    </source>
</evidence>
<dbReference type="RefSeq" id="WP_054000067.1">
    <property type="nucleotide sequence ID" value="NZ_JXMU01000025.1"/>
</dbReference>
<evidence type="ECO:0000313" key="1">
    <source>
        <dbReference type="EMBL" id="KPB00297.1"/>
    </source>
</evidence>
<proteinExistence type="predicted"/>
<gene>
    <name evidence="1" type="ORF">SU32_14355</name>
</gene>